<dbReference type="EMBL" id="BAABAA010000021">
    <property type="protein sequence ID" value="GAA3597887.1"/>
    <property type="molecule type" value="Genomic_DNA"/>
</dbReference>
<sequence length="82" mass="8840">MSIPRQTVGFKEYAHRCGPVSKMSDKDEAAASVGYSETASVQHPPGTVHPELGQVPEDRAEVCSVVDREKARDVLADEPTGM</sequence>
<protein>
    <submittedName>
        <fullName evidence="2">Uncharacterized protein</fullName>
    </submittedName>
</protein>
<accession>A0ABP6Z645</accession>
<evidence type="ECO:0000313" key="2">
    <source>
        <dbReference type="EMBL" id="GAA3597887.1"/>
    </source>
</evidence>
<comment type="caution">
    <text evidence="2">The sequence shown here is derived from an EMBL/GenBank/DDBJ whole genome shotgun (WGS) entry which is preliminary data.</text>
</comment>
<evidence type="ECO:0000313" key="3">
    <source>
        <dbReference type="Proteomes" id="UP001501222"/>
    </source>
</evidence>
<dbReference type="Proteomes" id="UP001501222">
    <property type="component" value="Unassembled WGS sequence"/>
</dbReference>
<keyword evidence="3" id="KW-1185">Reference proteome</keyword>
<gene>
    <name evidence="2" type="ORF">GCM10022235_82070</name>
</gene>
<name>A0ABP6Z645_9ACTN</name>
<organism evidence="2 3">
    <name type="scientific">Kribbella ginsengisoli</name>
    <dbReference type="NCBI Taxonomy" id="363865"/>
    <lineage>
        <taxon>Bacteria</taxon>
        <taxon>Bacillati</taxon>
        <taxon>Actinomycetota</taxon>
        <taxon>Actinomycetes</taxon>
        <taxon>Propionibacteriales</taxon>
        <taxon>Kribbellaceae</taxon>
        <taxon>Kribbella</taxon>
    </lineage>
</organism>
<evidence type="ECO:0000256" key="1">
    <source>
        <dbReference type="SAM" id="MobiDB-lite"/>
    </source>
</evidence>
<feature type="region of interest" description="Disordered" evidence="1">
    <location>
        <begin position="20"/>
        <end position="53"/>
    </location>
</feature>
<reference evidence="3" key="1">
    <citation type="journal article" date="2019" name="Int. J. Syst. Evol. Microbiol.">
        <title>The Global Catalogue of Microorganisms (GCM) 10K type strain sequencing project: providing services to taxonomists for standard genome sequencing and annotation.</title>
        <authorList>
            <consortium name="The Broad Institute Genomics Platform"/>
            <consortium name="The Broad Institute Genome Sequencing Center for Infectious Disease"/>
            <person name="Wu L."/>
            <person name="Ma J."/>
        </authorList>
    </citation>
    <scope>NUCLEOTIDE SEQUENCE [LARGE SCALE GENOMIC DNA]</scope>
    <source>
        <strain evidence="3">JCM 16928</strain>
    </source>
</reference>
<proteinExistence type="predicted"/>